<sequence length="153" mass="16958">MSTAENYLKMAIDLARKNVTNEHGRPFGAVIVKDGNVLATGVNEIGKTNDPTDHAELSAIRKASQILKSPRLDGCVVYASGNPCPMCLAAMYMTGIKEVYFAYSNQEGEQYGLSTAAVYKELMKPFSEQSMSIHHHPVKVEGELIYDVWKKMR</sequence>
<dbReference type="GO" id="GO:0006152">
    <property type="term" value="P:purine nucleoside catabolic process"/>
    <property type="evidence" value="ECO:0007669"/>
    <property type="project" value="TreeGrafter"/>
</dbReference>
<name>A0AAX4HQ33_9BACT</name>
<organism evidence="4 5">
    <name type="scientific">Peredibacter starrii</name>
    <dbReference type="NCBI Taxonomy" id="28202"/>
    <lineage>
        <taxon>Bacteria</taxon>
        <taxon>Pseudomonadati</taxon>
        <taxon>Bdellovibrionota</taxon>
        <taxon>Bacteriovoracia</taxon>
        <taxon>Bacteriovoracales</taxon>
        <taxon>Bacteriovoracaceae</taxon>
        <taxon>Peredibacter</taxon>
    </lineage>
</organism>
<dbReference type="PROSITE" id="PS51747">
    <property type="entry name" value="CYT_DCMP_DEAMINASES_2"/>
    <property type="match status" value="1"/>
</dbReference>
<dbReference type="InterPro" id="IPR002125">
    <property type="entry name" value="CMP_dCMP_dom"/>
</dbReference>
<keyword evidence="2" id="KW-0862">Zinc</keyword>
<dbReference type="EC" id="3.5.4.33" evidence="4"/>
<gene>
    <name evidence="4" type="ORF">SOO65_00765</name>
</gene>
<dbReference type="PANTHER" id="PTHR11079">
    <property type="entry name" value="CYTOSINE DEAMINASE FAMILY MEMBER"/>
    <property type="match status" value="1"/>
</dbReference>
<dbReference type="Pfam" id="PF00383">
    <property type="entry name" value="dCMP_cyt_deam_1"/>
    <property type="match status" value="1"/>
</dbReference>
<dbReference type="AlphaFoldDB" id="A0AAX4HQ33"/>
<dbReference type="InterPro" id="IPR016193">
    <property type="entry name" value="Cytidine_deaminase-like"/>
</dbReference>
<dbReference type="GO" id="GO:0008270">
    <property type="term" value="F:zinc ion binding"/>
    <property type="evidence" value="ECO:0007669"/>
    <property type="project" value="InterPro"/>
</dbReference>
<keyword evidence="4" id="KW-0378">Hydrolase</keyword>
<dbReference type="PANTHER" id="PTHR11079:SF161">
    <property type="entry name" value="CMP_DCMP-TYPE DEAMINASE DOMAIN-CONTAINING PROTEIN"/>
    <property type="match status" value="1"/>
</dbReference>
<reference evidence="4 5" key="1">
    <citation type="submission" date="2023-11" db="EMBL/GenBank/DDBJ databases">
        <title>Peredibacter starrii A3.12.</title>
        <authorList>
            <person name="Mitchell R.J."/>
        </authorList>
    </citation>
    <scope>NUCLEOTIDE SEQUENCE [LARGE SCALE GENOMIC DNA]</scope>
    <source>
        <strain evidence="4 5">A3.12</strain>
    </source>
</reference>
<accession>A0AAX4HQ33</accession>
<dbReference type="Gene3D" id="3.40.140.10">
    <property type="entry name" value="Cytidine Deaminase, domain 2"/>
    <property type="match status" value="1"/>
</dbReference>
<dbReference type="RefSeq" id="WP_321395471.1">
    <property type="nucleotide sequence ID" value="NZ_CP139487.1"/>
</dbReference>
<evidence type="ECO:0000313" key="4">
    <source>
        <dbReference type="EMBL" id="WPU65273.1"/>
    </source>
</evidence>
<dbReference type="KEGG" id="psti:SOO65_00765"/>
<evidence type="ECO:0000256" key="1">
    <source>
        <dbReference type="ARBA" id="ARBA00022723"/>
    </source>
</evidence>
<feature type="domain" description="CMP/dCMP-type deaminase" evidence="3">
    <location>
        <begin position="2"/>
        <end position="116"/>
    </location>
</feature>
<protein>
    <submittedName>
        <fullName evidence="4">Nucleoside deaminase</fullName>
        <ecNumber evidence="4">3.5.4.33</ecNumber>
    </submittedName>
</protein>
<proteinExistence type="predicted"/>
<evidence type="ECO:0000313" key="5">
    <source>
        <dbReference type="Proteomes" id="UP001324634"/>
    </source>
</evidence>
<dbReference type="InterPro" id="IPR016192">
    <property type="entry name" value="APOBEC/CMP_deaminase_Zn-bd"/>
</dbReference>
<dbReference type="GO" id="GO:0052717">
    <property type="term" value="F:tRNA-specific adenosine-34 deaminase activity"/>
    <property type="evidence" value="ECO:0007669"/>
    <property type="project" value="UniProtKB-EC"/>
</dbReference>
<keyword evidence="5" id="KW-1185">Reference proteome</keyword>
<dbReference type="CDD" id="cd01285">
    <property type="entry name" value="nucleoside_deaminase"/>
    <property type="match status" value="1"/>
</dbReference>
<dbReference type="PROSITE" id="PS00903">
    <property type="entry name" value="CYT_DCMP_DEAMINASES_1"/>
    <property type="match status" value="1"/>
</dbReference>
<keyword evidence="1" id="KW-0479">Metal-binding</keyword>
<dbReference type="EMBL" id="CP139487">
    <property type="protein sequence ID" value="WPU65273.1"/>
    <property type="molecule type" value="Genomic_DNA"/>
</dbReference>
<evidence type="ECO:0000259" key="3">
    <source>
        <dbReference type="PROSITE" id="PS51747"/>
    </source>
</evidence>
<dbReference type="Proteomes" id="UP001324634">
    <property type="component" value="Chromosome"/>
</dbReference>
<evidence type="ECO:0000256" key="2">
    <source>
        <dbReference type="ARBA" id="ARBA00022833"/>
    </source>
</evidence>
<dbReference type="GO" id="GO:0047974">
    <property type="term" value="F:guanosine deaminase activity"/>
    <property type="evidence" value="ECO:0007669"/>
    <property type="project" value="TreeGrafter"/>
</dbReference>
<dbReference type="SUPFAM" id="SSF53927">
    <property type="entry name" value="Cytidine deaminase-like"/>
    <property type="match status" value="1"/>
</dbReference>